<sequence>MTPKSFYYVIKITQCPSMLSVLINEAMPEYYT</sequence>
<keyword evidence="2" id="KW-1185">Reference proteome</keyword>
<evidence type="ECO:0000313" key="2">
    <source>
        <dbReference type="Proteomes" id="UP000054776"/>
    </source>
</evidence>
<name>A0A0V0YFR4_TRISP</name>
<dbReference type="EMBL" id="JYDH01006725">
    <property type="protein sequence ID" value="KRX98665.1"/>
    <property type="molecule type" value="Genomic_DNA"/>
</dbReference>
<accession>A0A0V0YFR4</accession>
<evidence type="ECO:0000313" key="1">
    <source>
        <dbReference type="EMBL" id="KRX98665.1"/>
    </source>
</evidence>
<proteinExistence type="predicted"/>
<protein>
    <submittedName>
        <fullName evidence="1">Uncharacterized protein</fullName>
    </submittedName>
</protein>
<reference evidence="1 2" key="1">
    <citation type="submission" date="2015-01" db="EMBL/GenBank/DDBJ databases">
        <title>Evolution of Trichinella species and genotypes.</title>
        <authorList>
            <person name="Korhonen P.K."/>
            <person name="Edoardo P."/>
            <person name="Giuseppe L.R."/>
            <person name="Gasser R.B."/>
        </authorList>
    </citation>
    <scope>NUCLEOTIDE SEQUENCE [LARGE SCALE GENOMIC DNA]</scope>
    <source>
        <strain evidence="1">ISS3</strain>
    </source>
</reference>
<comment type="caution">
    <text evidence="1">The sequence shown here is derived from an EMBL/GenBank/DDBJ whole genome shotgun (WGS) entry which is preliminary data.</text>
</comment>
<gene>
    <name evidence="1" type="ORF">T01_3159</name>
</gene>
<dbReference type="AlphaFoldDB" id="A0A0V0YFR4"/>
<dbReference type="Proteomes" id="UP000054776">
    <property type="component" value="Unassembled WGS sequence"/>
</dbReference>
<organism evidence="1 2">
    <name type="scientific">Trichinella spiralis</name>
    <name type="common">Trichina worm</name>
    <dbReference type="NCBI Taxonomy" id="6334"/>
    <lineage>
        <taxon>Eukaryota</taxon>
        <taxon>Metazoa</taxon>
        <taxon>Ecdysozoa</taxon>
        <taxon>Nematoda</taxon>
        <taxon>Enoplea</taxon>
        <taxon>Dorylaimia</taxon>
        <taxon>Trichinellida</taxon>
        <taxon>Trichinellidae</taxon>
        <taxon>Trichinella</taxon>
    </lineage>
</organism>
<dbReference type="InParanoid" id="A0A0V0YFR4"/>